<organism evidence="2 3">
    <name type="scientific">Paenibacillus lacisoli</name>
    <dbReference type="NCBI Taxonomy" id="3064525"/>
    <lineage>
        <taxon>Bacteria</taxon>
        <taxon>Bacillati</taxon>
        <taxon>Bacillota</taxon>
        <taxon>Bacilli</taxon>
        <taxon>Bacillales</taxon>
        <taxon>Paenibacillaceae</taxon>
        <taxon>Paenibacillus</taxon>
    </lineage>
</organism>
<dbReference type="EMBL" id="JAUQTB010000017">
    <property type="protein sequence ID" value="MDO7908528.1"/>
    <property type="molecule type" value="Genomic_DNA"/>
</dbReference>
<proteinExistence type="predicted"/>
<name>A0ABT9CJ17_9BACL</name>
<evidence type="ECO:0000256" key="1">
    <source>
        <dbReference type="SAM" id="Phobius"/>
    </source>
</evidence>
<keyword evidence="1" id="KW-0472">Membrane</keyword>
<gene>
    <name evidence="2" type="ORF">Q5741_19230</name>
</gene>
<keyword evidence="3" id="KW-1185">Reference proteome</keyword>
<accession>A0ABT9CJ17</accession>
<protein>
    <recommendedName>
        <fullName evidence="4">Methyl-accepting chemotaxis protein</fullName>
    </recommendedName>
</protein>
<evidence type="ECO:0000313" key="3">
    <source>
        <dbReference type="Proteomes" id="UP001240171"/>
    </source>
</evidence>
<evidence type="ECO:0008006" key="4">
    <source>
        <dbReference type="Google" id="ProtNLM"/>
    </source>
</evidence>
<evidence type="ECO:0000313" key="2">
    <source>
        <dbReference type="EMBL" id="MDO7908528.1"/>
    </source>
</evidence>
<feature type="transmembrane region" description="Helical" evidence="1">
    <location>
        <begin position="14"/>
        <end position="32"/>
    </location>
</feature>
<dbReference type="Proteomes" id="UP001240171">
    <property type="component" value="Unassembled WGS sequence"/>
</dbReference>
<keyword evidence="1" id="KW-0812">Transmembrane</keyword>
<comment type="caution">
    <text evidence="2">The sequence shown here is derived from an EMBL/GenBank/DDBJ whole genome shotgun (WGS) entry which is preliminary data.</text>
</comment>
<feature type="transmembrane region" description="Helical" evidence="1">
    <location>
        <begin position="113"/>
        <end position="131"/>
    </location>
</feature>
<sequence>MESAQSFTDHRNKLLIKLAWGVTLLAVLANLMQSTVTSYTLILASIFAIGCSVVTFLTYQRKGRPCVSYLTAVVLTLVLFLSISCQNQHALLLYLLTFVNTAVLTLSMNYKPILLTGALNMMVTYSLAWLPNLHDNILGEISPNYFGLIHLCLSLVLGTSAYEHARVQQRIWNKQKENLNLHLTSEALVENLKVSVENLYHLSRNLQERVLLAGRASDQIFSSFNSLTSAISEQASAVDMDDAIRGTGHHFYELIDHYTRLRDSYKLASELGHESQRNLHLIEERVQQTLYLLSRSRQTLIGWTRNSNRWAAEFGGKEGPSSLYESDLYLHRGNDVLQTAFDEVLRMKEQLQQLASHHAQAECQAVQMENSFHKVHAHYMRVSVELSNISNAAVLSTSNLEAIKQDMEFNNQEINKIIHHYREMSELVQCVKARTLS</sequence>
<feature type="transmembrane region" description="Helical" evidence="1">
    <location>
        <begin position="38"/>
        <end position="59"/>
    </location>
</feature>
<feature type="transmembrane region" description="Helical" evidence="1">
    <location>
        <begin position="66"/>
        <end position="83"/>
    </location>
</feature>
<feature type="transmembrane region" description="Helical" evidence="1">
    <location>
        <begin position="143"/>
        <end position="162"/>
    </location>
</feature>
<reference evidence="2 3" key="1">
    <citation type="submission" date="2023-07" db="EMBL/GenBank/DDBJ databases">
        <title>Paenibacillus sp. JX-17 nov. isolated from soil.</title>
        <authorList>
            <person name="Wan Y."/>
            <person name="Liu B."/>
        </authorList>
    </citation>
    <scope>NUCLEOTIDE SEQUENCE [LARGE SCALE GENOMIC DNA]</scope>
    <source>
        <strain evidence="2 3">JX-17</strain>
    </source>
</reference>
<keyword evidence="1" id="KW-1133">Transmembrane helix</keyword>
<feature type="transmembrane region" description="Helical" evidence="1">
    <location>
        <begin position="89"/>
        <end position="106"/>
    </location>
</feature>